<dbReference type="RefSeq" id="WP_042823009.1">
    <property type="nucleotide sequence ID" value="NZ_CP053649.1"/>
</dbReference>
<accession>A0A098Q1K9</accession>
<feature type="region of interest" description="Disordered" evidence="2">
    <location>
        <begin position="185"/>
        <end position="222"/>
    </location>
</feature>
<keyword evidence="1" id="KW-0143">Chaperone</keyword>
<evidence type="ECO:0000256" key="2">
    <source>
        <dbReference type="SAM" id="MobiDB-lite"/>
    </source>
</evidence>
<name>A0A098Q1K9_9XANT</name>
<sequence>MSRKSALSLPDTPVANALHQLSLMPGQASGQEVSKPRKRFDRLLRDLQRHRAQLHAWRDAIDQWRARYLAEVVPLLNQQCALEIEQIHLLDNIAATVKLSKTDRAFVSEEICDLAGPLIEAGHVELKPLYERHSEIGYDEEINQSDTMMKHVIGQLYGLDPEEVDSVDSPEALFERVNARLDQAQADADHAREQAKQRAGQQRRRRSDKKAASRQAEPPPLRELYRKLASSLHPDRASDAGDHATRTALMQRLNAAYKGNDLLGLLELQAQIGLLDAQGVDAIDPVRLQDYNRELDRQCKELKHQLALHAMDFCHEYGLDLPAQPKPERLDRLLTHYKRDVSDDVGQLQREVRQMRALDDAQSIKRWLKLQRQRDRFLFY</sequence>
<gene>
    <name evidence="3" type="ORF">GW15_0212160</name>
</gene>
<dbReference type="HOGENOM" id="CLU_045814_0_0_6"/>
<dbReference type="GeneID" id="58003840"/>
<evidence type="ECO:0000256" key="1">
    <source>
        <dbReference type="ARBA" id="ARBA00023186"/>
    </source>
</evidence>
<dbReference type="AlphaFoldDB" id="A0A098Q1K9"/>
<organism evidence="3 4">
    <name type="scientific">Xanthomonas axonopodis pv. vasculorum</name>
    <dbReference type="NCBI Taxonomy" id="325777"/>
    <lineage>
        <taxon>Bacteria</taxon>
        <taxon>Pseudomonadati</taxon>
        <taxon>Pseudomonadota</taxon>
        <taxon>Gammaproteobacteria</taxon>
        <taxon>Lysobacterales</taxon>
        <taxon>Lysobacteraceae</taxon>
        <taxon>Xanthomonas</taxon>
    </lineage>
</organism>
<feature type="compositionally biased region" description="Basic and acidic residues" evidence="2">
    <location>
        <begin position="187"/>
        <end position="196"/>
    </location>
</feature>
<dbReference type="SUPFAM" id="SSF46565">
    <property type="entry name" value="Chaperone J-domain"/>
    <property type="match status" value="1"/>
</dbReference>
<reference evidence="3 4" key="1">
    <citation type="submission" date="2014-09" db="EMBL/GenBank/DDBJ databases">
        <title>A draft genome sequence for Xanthomonas axonopodis pv. vasculorum NCPPB 900.</title>
        <authorList>
            <person name="Harrison J."/>
            <person name="Studholme D.J."/>
        </authorList>
    </citation>
    <scope>NUCLEOTIDE SEQUENCE [LARGE SCALE GENOMIC DNA]</scope>
    <source>
        <strain evidence="3 4">NCPPB 900</strain>
    </source>
</reference>
<comment type="caution">
    <text evidence="3">The sequence shown here is derived from an EMBL/GenBank/DDBJ whole genome shotgun (WGS) entry which is preliminary data.</text>
</comment>
<evidence type="ECO:0000313" key="3">
    <source>
        <dbReference type="EMBL" id="KGE51802.1"/>
    </source>
</evidence>
<dbReference type="EMBL" id="JPHD02000085">
    <property type="protein sequence ID" value="KGE51802.1"/>
    <property type="molecule type" value="Genomic_DNA"/>
</dbReference>
<dbReference type="eggNOG" id="COG2214">
    <property type="taxonomic scope" value="Bacteria"/>
</dbReference>
<proteinExistence type="predicted"/>
<dbReference type="InterPro" id="IPR036869">
    <property type="entry name" value="J_dom_sf"/>
</dbReference>
<evidence type="ECO:0000313" key="4">
    <source>
        <dbReference type="Proteomes" id="UP000028012"/>
    </source>
</evidence>
<protein>
    <submittedName>
        <fullName evidence="3">Molecular chaperone DnaJ</fullName>
    </submittedName>
</protein>
<dbReference type="STRING" id="325777.GW15_0212160"/>
<dbReference type="Proteomes" id="UP000028012">
    <property type="component" value="Unassembled WGS sequence"/>
</dbReference>